<dbReference type="InterPro" id="IPR002129">
    <property type="entry name" value="PyrdxlP-dep_de-COase"/>
</dbReference>
<dbReference type="GO" id="GO:0005829">
    <property type="term" value="C:cytosol"/>
    <property type="evidence" value="ECO:0007669"/>
    <property type="project" value="TreeGrafter"/>
</dbReference>
<evidence type="ECO:0000256" key="6">
    <source>
        <dbReference type="ARBA" id="ARBA00048868"/>
    </source>
</evidence>
<evidence type="ECO:0000256" key="8">
    <source>
        <dbReference type="RuleBase" id="RU000382"/>
    </source>
</evidence>
<dbReference type="Gene3D" id="4.10.280.50">
    <property type="match status" value="1"/>
</dbReference>
<dbReference type="FunFam" id="3.40.640.10:FF:000017">
    <property type="entry name" value="Glutamate decarboxylase"/>
    <property type="match status" value="1"/>
</dbReference>
<dbReference type="AlphaFoldDB" id="A0A1M4WP57"/>
<name>A0A1M4WP57_9ACTN</name>
<protein>
    <recommendedName>
        <fullName evidence="3 9">Glutamate decarboxylase</fullName>
        <ecNumber evidence="3 9">4.1.1.15</ecNumber>
    </recommendedName>
</protein>
<dbReference type="GO" id="GO:0004351">
    <property type="term" value="F:glutamate decarboxylase activity"/>
    <property type="evidence" value="ECO:0007669"/>
    <property type="project" value="UniProtKB-EC"/>
</dbReference>
<dbReference type="SUPFAM" id="SSF53383">
    <property type="entry name" value="PLP-dependent transferases"/>
    <property type="match status" value="1"/>
</dbReference>
<gene>
    <name evidence="10" type="ORF">SAMN02745225_01733</name>
</gene>
<dbReference type="InterPro" id="IPR015424">
    <property type="entry name" value="PyrdxlP-dep_Trfase"/>
</dbReference>
<dbReference type="RefSeq" id="WP_072791380.1">
    <property type="nucleotide sequence ID" value="NZ_FQUL01000027.1"/>
</dbReference>
<evidence type="ECO:0000256" key="7">
    <source>
        <dbReference type="PIRSR" id="PIRSR602129-50"/>
    </source>
</evidence>
<evidence type="ECO:0000256" key="5">
    <source>
        <dbReference type="ARBA" id="ARBA00023239"/>
    </source>
</evidence>
<dbReference type="EMBL" id="FQUL01000027">
    <property type="protein sequence ID" value="SHE82833.1"/>
    <property type="molecule type" value="Genomic_DNA"/>
</dbReference>
<evidence type="ECO:0000256" key="3">
    <source>
        <dbReference type="ARBA" id="ARBA00012421"/>
    </source>
</evidence>
<evidence type="ECO:0000256" key="1">
    <source>
        <dbReference type="ARBA" id="ARBA00001933"/>
    </source>
</evidence>
<keyword evidence="5 8" id="KW-0456">Lyase</keyword>
<dbReference type="EC" id="4.1.1.15" evidence="3 9"/>
<comment type="catalytic activity">
    <reaction evidence="6 9">
        <text>L-glutamate + H(+) = 4-aminobutanoate + CO2</text>
        <dbReference type="Rhea" id="RHEA:17785"/>
        <dbReference type="ChEBI" id="CHEBI:15378"/>
        <dbReference type="ChEBI" id="CHEBI:16526"/>
        <dbReference type="ChEBI" id="CHEBI:29985"/>
        <dbReference type="ChEBI" id="CHEBI:59888"/>
        <dbReference type="EC" id="4.1.1.15"/>
    </reaction>
</comment>
<dbReference type="GO" id="GO:0004058">
    <property type="term" value="F:aromatic-L-amino-acid decarboxylase activity"/>
    <property type="evidence" value="ECO:0007669"/>
    <property type="project" value="UniProtKB-ARBA"/>
</dbReference>
<keyword evidence="11" id="KW-1185">Reference proteome</keyword>
<reference evidence="11" key="1">
    <citation type="submission" date="2016-11" db="EMBL/GenBank/DDBJ databases">
        <authorList>
            <person name="Varghese N."/>
            <person name="Submissions S."/>
        </authorList>
    </citation>
    <scope>NUCLEOTIDE SEQUENCE [LARGE SCALE GENOMIC DNA]</scope>
    <source>
        <strain evidence="11">DSM 19514</strain>
    </source>
</reference>
<dbReference type="Proteomes" id="UP000184295">
    <property type="component" value="Unassembled WGS sequence"/>
</dbReference>
<dbReference type="GO" id="GO:0006538">
    <property type="term" value="P:L-glutamate catabolic process"/>
    <property type="evidence" value="ECO:0007669"/>
    <property type="project" value="TreeGrafter"/>
</dbReference>
<sequence>MLHRTIKDSENVTVQATNSPEEELPKFRLPQGQSSASVAYQLTEDELMLDGNERQNLATFCGTWYEPEVIKIMSDAVGKNMIDKDEYRHTAELEERCVHMIANLWNSAQADSTMGTSTTGSSEAAMLGGLAMKWRWRSANESKVAKVPNLVTGPVQVCWHKFARYFDVEIREVPLRSGRYVSDPEEIVSQCDQSTIGVVNTLGTTFTGHYENIEELHRALDDLQEKTGIDVPIHVDAASGGFVAPFLDPGVRWDFRLRRVVSINSSGHKYGLAPLGVGWVIWRDESHLPEDLVFRVNYLGGEMPTFALNFSRPGGQVAAQYYNFIRLGFEGYQRVMSNLRNCAAFIGDEIRSIDRFEIVSDGRSGLPLVTWTSRKGEVDLYRLSNQLRSFGWQVPTYTLPSNLESTVVQRVVVRQGFTLELARQFVSDLQQALKYLDANPMAPTANSHRKGGFSH</sequence>
<dbReference type="Gene3D" id="3.40.640.10">
    <property type="entry name" value="Type I PLP-dependent aspartate aminotransferase-like (Major domain)"/>
    <property type="match status" value="1"/>
</dbReference>
<accession>A0A1M4WP57</accession>
<dbReference type="NCBIfam" id="TIGR01788">
    <property type="entry name" value="Glu-decarb-GAD"/>
    <property type="match status" value="1"/>
</dbReference>
<dbReference type="OrthoDB" id="3401800at2"/>
<dbReference type="InterPro" id="IPR015421">
    <property type="entry name" value="PyrdxlP-dep_Trfase_major"/>
</dbReference>
<proteinExistence type="inferred from homology"/>
<evidence type="ECO:0000256" key="2">
    <source>
        <dbReference type="ARBA" id="ARBA00009533"/>
    </source>
</evidence>
<dbReference type="STRING" id="1121881.SAMN02745225_01733"/>
<dbReference type="PANTHER" id="PTHR43321:SF3">
    <property type="entry name" value="GLUTAMATE DECARBOXYLASE"/>
    <property type="match status" value="1"/>
</dbReference>
<dbReference type="PANTHER" id="PTHR43321">
    <property type="entry name" value="GLUTAMATE DECARBOXYLASE"/>
    <property type="match status" value="1"/>
</dbReference>
<keyword evidence="4 7" id="KW-0663">Pyridoxal phosphate</keyword>
<dbReference type="GO" id="GO:0030170">
    <property type="term" value="F:pyridoxal phosphate binding"/>
    <property type="evidence" value="ECO:0007669"/>
    <property type="project" value="InterPro"/>
</dbReference>
<dbReference type="Pfam" id="PF00282">
    <property type="entry name" value="Pyridoxal_deC"/>
    <property type="match status" value="1"/>
</dbReference>
<keyword evidence="9" id="KW-0210">Decarboxylase</keyword>
<comment type="cofactor">
    <cofactor evidence="1 7 8">
        <name>pyridoxal 5'-phosphate</name>
        <dbReference type="ChEBI" id="CHEBI:597326"/>
    </cofactor>
</comment>
<feature type="modified residue" description="N6-(pyridoxal phosphate)lysine" evidence="7">
    <location>
        <position position="269"/>
    </location>
</feature>
<organism evidence="10 11">
    <name type="scientific">Ferrithrix thermotolerans DSM 19514</name>
    <dbReference type="NCBI Taxonomy" id="1121881"/>
    <lineage>
        <taxon>Bacteria</taxon>
        <taxon>Bacillati</taxon>
        <taxon>Actinomycetota</taxon>
        <taxon>Acidimicrobiia</taxon>
        <taxon>Acidimicrobiales</taxon>
        <taxon>Acidimicrobiaceae</taxon>
        <taxon>Ferrithrix</taxon>
    </lineage>
</organism>
<evidence type="ECO:0000313" key="10">
    <source>
        <dbReference type="EMBL" id="SHE82833.1"/>
    </source>
</evidence>
<evidence type="ECO:0000256" key="9">
    <source>
        <dbReference type="RuleBase" id="RU361171"/>
    </source>
</evidence>
<evidence type="ECO:0000256" key="4">
    <source>
        <dbReference type="ARBA" id="ARBA00022898"/>
    </source>
</evidence>
<dbReference type="InterPro" id="IPR010107">
    <property type="entry name" value="Glutamate_decarboxylase"/>
</dbReference>
<comment type="similarity">
    <text evidence="2 8">Belongs to the group II decarboxylase family.</text>
</comment>
<dbReference type="Gene3D" id="3.90.1150.160">
    <property type="match status" value="1"/>
</dbReference>
<evidence type="ECO:0000313" key="11">
    <source>
        <dbReference type="Proteomes" id="UP000184295"/>
    </source>
</evidence>